<feature type="compositionally biased region" description="Polar residues" evidence="1">
    <location>
        <begin position="215"/>
        <end position="224"/>
    </location>
</feature>
<protein>
    <submittedName>
        <fullName evidence="4">Bacterial SH3 domain</fullName>
    </submittedName>
</protein>
<feature type="compositionally biased region" description="Polar residues" evidence="1">
    <location>
        <begin position="47"/>
        <end position="104"/>
    </location>
</feature>
<dbReference type="Gene3D" id="2.30.30.40">
    <property type="entry name" value="SH3 Domains"/>
    <property type="match status" value="1"/>
</dbReference>
<keyword evidence="2" id="KW-0812">Transmembrane</keyword>
<reference evidence="4 6" key="1">
    <citation type="submission" date="2015-09" db="EMBL/GenBank/DDBJ databases">
        <authorList>
            <consortium name="Pathogen Informatics"/>
        </authorList>
    </citation>
    <scope>NUCLEOTIDE SEQUENCE [LARGE SCALE GENOMIC DNA]</scope>
    <source>
        <strain evidence="4 6">2789STDY5834835</strain>
    </source>
</reference>
<organism evidence="4 6">
    <name type="scientific">Anaerobutyricum hallii</name>
    <dbReference type="NCBI Taxonomy" id="39488"/>
    <lineage>
        <taxon>Bacteria</taxon>
        <taxon>Bacillati</taxon>
        <taxon>Bacillota</taxon>
        <taxon>Clostridia</taxon>
        <taxon>Lachnospirales</taxon>
        <taxon>Lachnospiraceae</taxon>
        <taxon>Anaerobutyricum</taxon>
    </lineage>
</organism>
<evidence type="ECO:0000256" key="2">
    <source>
        <dbReference type="SAM" id="Phobius"/>
    </source>
</evidence>
<evidence type="ECO:0000256" key="1">
    <source>
        <dbReference type="SAM" id="MobiDB-lite"/>
    </source>
</evidence>
<keyword evidence="2" id="KW-1133">Transmembrane helix</keyword>
<evidence type="ECO:0000313" key="5">
    <source>
        <dbReference type="EMBL" id="RGZ85562.1"/>
    </source>
</evidence>
<feature type="compositionally biased region" description="Basic and acidic residues" evidence="1">
    <location>
        <begin position="1"/>
        <end position="32"/>
    </location>
</feature>
<reference evidence="5 7" key="2">
    <citation type="submission" date="2018-08" db="EMBL/GenBank/DDBJ databases">
        <title>A genome reference for cultivated species of the human gut microbiota.</title>
        <authorList>
            <person name="Zou Y."/>
            <person name="Xue W."/>
            <person name="Luo G."/>
        </authorList>
    </citation>
    <scope>NUCLEOTIDE SEQUENCE [LARGE SCALE GENOMIC DNA]</scope>
    <source>
        <strain evidence="5 7">AM48-23BH</strain>
    </source>
</reference>
<dbReference type="RefSeq" id="WP_055297994.1">
    <property type="nucleotide sequence ID" value="NZ_BLYK01000010.1"/>
</dbReference>
<feature type="compositionally biased region" description="Basic residues" evidence="1">
    <location>
        <begin position="37"/>
        <end position="46"/>
    </location>
</feature>
<dbReference type="Proteomes" id="UP000095679">
    <property type="component" value="Unassembled WGS sequence"/>
</dbReference>
<dbReference type="EMBL" id="QSEP01000007">
    <property type="protein sequence ID" value="RGZ85562.1"/>
    <property type="molecule type" value="Genomic_DNA"/>
</dbReference>
<evidence type="ECO:0000313" key="7">
    <source>
        <dbReference type="Proteomes" id="UP000286561"/>
    </source>
</evidence>
<accession>A0A173Z3M6</accession>
<dbReference type="Pfam" id="PF08239">
    <property type="entry name" value="SH3_3"/>
    <property type="match status" value="1"/>
</dbReference>
<feature type="compositionally biased region" description="Low complexity" evidence="1">
    <location>
        <begin position="105"/>
        <end position="148"/>
    </location>
</feature>
<feature type="compositionally biased region" description="Polar residues" evidence="1">
    <location>
        <begin position="149"/>
        <end position="179"/>
    </location>
</feature>
<dbReference type="EMBL" id="CYZL01000003">
    <property type="protein sequence ID" value="CUN70884.1"/>
    <property type="molecule type" value="Genomic_DNA"/>
</dbReference>
<evidence type="ECO:0000259" key="3">
    <source>
        <dbReference type="Pfam" id="PF08239"/>
    </source>
</evidence>
<evidence type="ECO:0000313" key="4">
    <source>
        <dbReference type="EMBL" id="CUN70884.1"/>
    </source>
</evidence>
<dbReference type="AlphaFoldDB" id="A0A173Z3M6"/>
<keyword evidence="2" id="KW-0472">Membrane</keyword>
<name>A0A173Z3M6_9FIRM</name>
<feature type="region of interest" description="Disordered" evidence="1">
    <location>
        <begin position="1"/>
        <end position="186"/>
    </location>
</feature>
<feature type="transmembrane region" description="Helical" evidence="2">
    <location>
        <begin position="192"/>
        <end position="212"/>
    </location>
</feature>
<dbReference type="InterPro" id="IPR003646">
    <property type="entry name" value="SH3-like_bac-type"/>
</dbReference>
<proteinExistence type="predicted"/>
<sequence>MDEERREHSNWDDKTIPLEENHTVPLSEKREFSNQVRRPKLKHPKKSNSQSPYEQSQHSQSDGNANPYSQNPYQQGGYTPSGNNNNPYQQHTPNSYGRQPYQQAGQNPYSNQPYQQGNPNPYGQQPYQQGNPNLYGQQPYQQGNPNPYSRQPYQQENPNPYNHQPYQQGGQVPYNQQPYTQPPEKKHSKMPFIIAGAFVAVLFLGGLAIGLFSSNKSKPQASKESSQKADQGDSSKILVQDNTFDTVVTAKSKDIDNIKLFKEPGKKKKAGKVQEGVPCALLQEKTVDGEKWANIDFCNRQGWCRMDKLRTISGDVDYFYVKENSENIVFVNEQAIKLHTGAGQDTSIAATDVKYGTELNISKVEDGWGRTTYQNKECWIDMNVVGFYASEYWQVERCDGSTNGIKLRKSSTEDSEQLTTVPLCTKFQSSESRNGWAKFTYGGKTGWMKLHYATPCGSSKGLSFTEDKTASTTETKATVKTVAKSTESKKAEPKATFGYEVSPIAGNCYIPDRKEYMVISNVTDSQFDFEIYDVEGLCFKHHTAVAISEDTARYYGDKYTLTFGLDTQGISVDGCDDIIGSDAFFIYEEWLDDGEN</sequence>
<feature type="domain" description="SH3b" evidence="3">
    <location>
        <begin position="404"/>
        <end position="451"/>
    </location>
</feature>
<gene>
    <name evidence="5" type="ORF">DW972_02880</name>
    <name evidence="4" type="ORF">ERS852450_00486</name>
</gene>
<dbReference type="Proteomes" id="UP000286561">
    <property type="component" value="Unassembled WGS sequence"/>
</dbReference>
<evidence type="ECO:0000313" key="6">
    <source>
        <dbReference type="Proteomes" id="UP000095679"/>
    </source>
</evidence>
<feature type="region of interest" description="Disordered" evidence="1">
    <location>
        <begin position="215"/>
        <end position="236"/>
    </location>
</feature>